<feature type="transmembrane region" description="Helical" evidence="1">
    <location>
        <begin position="68"/>
        <end position="90"/>
    </location>
</feature>
<dbReference type="InterPro" id="IPR043128">
    <property type="entry name" value="Rev_trsase/Diguanyl_cyclase"/>
</dbReference>
<dbReference type="CDD" id="cd01948">
    <property type="entry name" value="EAL"/>
    <property type="match status" value="1"/>
</dbReference>
<keyword evidence="1" id="KW-0472">Membrane</keyword>
<name>A0A1I4N2W8_9FIRM</name>
<dbReference type="EMBL" id="FOTI01000066">
    <property type="protein sequence ID" value="SFM09676.1"/>
    <property type="molecule type" value="Genomic_DNA"/>
</dbReference>
<dbReference type="Gene3D" id="3.20.20.450">
    <property type="entry name" value="EAL domain"/>
    <property type="match status" value="1"/>
</dbReference>
<evidence type="ECO:0000259" key="3">
    <source>
        <dbReference type="PROSITE" id="PS50887"/>
    </source>
</evidence>
<dbReference type="GO" id="GO:0071111">
    <property type="term" value="F:cyclic-guanylate-specific phosphodiesterase activity"/>
    <property type="evidence" value="ECO:0007669"/>
    <property type="project" value="InterPro"/>
</dbReference>
<sequence>MIKQISIYLKLKRLSENKFLSFLIILFLLSLISYLVYKTGGTQYSYIHLIYLPIIFTAYLYKIRGGLVSALLAGLLLGPLMPLNTAAMLSQQNSNWIFRTLFLILIGIFSGCLFSLIEQQLGLLNKLAYFNSEISLPTKIKFKQIVEERISGQKDFYLLILSINNFFDIYKLIGFMNSTKYISQFLQNVQKFIGHNSLIYYISEDKYGIVLPKNKYLNVKIFLNRLAKYLEKPIEFKGLSIFNDISFGLSSYPENSSIFAELIDQALVALKNANDLKKQYYFYKNSAIESKNNKIELLAAVKKSIDNNSFELYYQPKINLYTRKVETFEALIRWNHPEKGLISPAEFIPIVEQSSLIQPLTDWVLKTALADIAEFNQNFKFDFYNIAINISARNLQNPEFADSLISHLNSAKVAAKNLSLEITETDLMLEIESNIKKLKKLKENGIKIYLDDFGKGYSSLKYLKEIPIDYLKIDRYFILNIGKDKSVEEIISAIIKLAHSLNIEVVAEGVESEEQLLFLEKLACDYAQGFYFACPEKKEKVISWLQDHYKIESL</sequence>
<dbReference type="SMART" id="SM00052">
    <property type="entry name" value="EAL"/>
    <property type="match status" value="1"/>
</dbReference>
<dbReference type="PANTHER" id="PTHR33121:SF71">
    <property type="entry name" value="OXYGEN SENSOR PROTEIN DOSP"/>
    <property type="match status" value="1"/>
</dbReference>
<dbReference type="SUPFAM" id="SSF55073">
    <property type="entry name" value="Nucleotide cyclase"/>
    <property type="match status" value="1"/>
</dbReference>
<feature type="domain" description="GGDEF" evidence="3">
    <location>
        <begin position="154"/>
        <end position="286"/>
    </location>
</feature>
<dbReference type="RefSeq" id="WP_089862771.1">
    <property type="nucleotide sequence ID" value="NZ_FOTI01000066.1"/>
</dbReference>
<reference evidence="4 5" key="1">
    <citation type="submission" date="2016-10" db="EMBL/GenBank/DDBJ databases">
        <authorList>
            <person name="de Groot N.N."/>
        </authorList>
    </citation>
    <scope>NUCLEOTIDE SEQUENCE [LARGE SCALE GENOMIC DNA]</scope>
    <source>
        <strain evidence="4 5">ATCC 51327</strain>
    </source>
</reference>
<keyword evidence="5" id="KW-1185">Reference proteome</keyword>
<dbReference type="OrthoDB" id="9805474at2"/>
<organism evidence="4 5">
    <name type="scientific">Halanaerobium salsuginis</name>
    <dbReference type="NCBI Taxonomy" id="29563"/>
    <lineage>
        <taxon>Bacteria</taxon>
        <taxon>Bacillati</taxon>
        <taxon>Bacillota</taxon>
        <taxon>Clostridia</taxon>
        <taxon>Halanaerobiales</taxon>
        <taxon>Halanaerobiaceae</taxon>
        <taxon>Halanaerobium</taxon>
    </lineage>
</organism>
<dbReference type="PANTHER" id="PTHR33121">
    <property type="entry name" value="CYCLIC DI-GMP PHOSPHODIESTERASE PDEF"/>
    <property type="match status" value="1"/>
</dbReference>
<evidence type="ECO:0000256" key="1">
    <source>
        <dbReference type="SAM" id="Phobius"/>
    </source>
</evidence>
<keyword evidence="1" id="KW-0812">Transmembrane</keyword>
<evidence type="ECO:0000313" key="4">
    <source>
        <dbReference type="EMBL" id="SFM09676.1"/>
    </source>
</evidence>
<dbReference type="PROSITE" id="PS50883">
    <property type="entry name" value="EAL"/>
    <property type="match status" value="1"/>
</dbReference>
<proteinExistence type="predicted"/>
<dbReference type="Pfam" id="PF00563">
    <property type="entry name" value="EAL"/>
    <property type="match status" value="1"/>
</dbReference>
<feature type="domain" description="EAL" evidence="2">
    <location>
        <begin position="294"/>
        <end position="549"/>
    </location>
</feature>
<dbReference type="InterPro" id="IPR000160">
    <property type="entry name" value="GGDEF_dom"/>
</dbReference>
<evidence type="ECO:0000259" key="2">
    <source>
        <dbReference type="PROSITE" id="PS50883"/>
    </source>
</evidence>
<dbReference type="SUPFAM" id="SSF141868">
    <property type="entry name" value="EAL domain-like"/>
    <property type="match status" value="1"/>
</dbReference>
<feature type="transmembrane region" description="Helical" evidence="1">
    <location>
        <begin position="20"/>
        <end position="37"/>
    </location>
</feature>
<accession>A0A1I4N2W8</accession>
<dbReference type="AlphaFoldDB" id="A0A1I4N2W8"/>
<dbReference type="Gene3D" id="3.30.70.270">
    <property type="match status" value="1"/>
</dbReference>
<dbReference type="Pfam" id="PF00990">
    <property type="entry name" value="GGDEF"/>
    <property type="match status" value="1"/>
</dbReference>
<protein>
    <submittedName>
        <fullName evidence="4">EAL domain, c-di-GMP-specific phosphodiesterase class I (Or its enzymatically inactive variant)</fullName>
    </submittedName>
</protein>
<dbReference type="InterPro" id="IPR050706">
    <property type="entry name" value="Cyclic-di-GMP_PDE-like"/>
</dbReference>
<dbReference type="Proteomes" id="UP000199006">
    <property type="component" value="Unassembled WGS sequence"/>
</dbReference>
<dbReference type="InterPro" id="IPR035919">
    <property type="entry name" value="EAL_sf"/>
</dbReference>
<dbReference type="InterPro" id="IPR001633">
    <property type="entry name" value="EAL_dom"/>
</dbReference>
<dbReference type="InterPro" id="IPR029787">
    <property type="entry name" value="Nucleotide_cyclase"/>
</dbReference>
<gene>
    <name evidence="4" type="ORF">SAMN02983006_02792</name>
</gene>
<dbReference type="SMART" id="SM00267">
    <property type="entry name" value="GGDEF"/>
    <property type="match status" value="1"/>
</dbReference>
<feature type="transmembrane region" description="Helical" evidence="1">
    <location>
        <begin position="96"/>
        <end position="117"/>
    </location>
</feature>
<dbReference type="STRING" id="29563.SAMN02983006_02792"/>
<evidence type="ECO:0000313" key="5">
    <source>
        <dbReference type="Proteomes" id="UP000199006"/>
    </source>
</evidence>
<feature type="transmembrane region" description="Helical" evidence="1">
    <location>
        <begin position="43"/>
        <end position="61"/>
    </location>
</feature>
<dbReference type="PROSITE" id="PS50887">
    <property type="entry name" value="GGDEF"/>
    <property type="match status" value="1"/>
</dbReference>
<keyword evidence="1" id="KW-1133">Transmembrane helix</keyword>